<feature type="transmembrane region" description="Helical" evidence="6">
    <location>
        <begin position="29"/>
        <end position="47"/>
    </location>
</feature>
<reference evidence="8 9" key="1">
    <citation type="submission" date="2018-05" db="EMBL/GenBank/DDBJ databases">
        <title>Genomic Encyclopedia of Type Strains, Phase IV (KMG-IV): sequencing the most valuable type-strain genomes for metagenomic binning, comparative biology and taxonomic classification.</title>
        <authorList>
            <person name="Goeker M."/>
        </authorList>
    </citation>
    <scope>NUCLEOTIDE SEQUENCE [LARGE SCALE GENOMIC DNA]</scope>
    <source>
        <strain evidence="8 9">DSM 44704</strain>
    </source>
</reference>
<organism evidence="8 9">
    <name type="scientific">Nocardia tenerifensis</name>
    <dbReference type="NCBI Taxonomy" id="228006"/>
    <lineage>
        <taxon>Bacteria</taxon>
        <taxon>Bacillati</taxon>
        <taxon>Actinomycetota</taxon>
        <taxon>Actinomycetes</taxon>
        <taxon>Mycobacteriales</taxon>
        <taxon>Nocardiaceae</taxon>
        <taxon>Nocardia</taxon>
    </lineage>
</organism>
<evidence type="ECO:0000313" key="9">
    <source>
        <dbReference type="Proteomes" id="UP000247569"/>
    </source>
</evidence>
<dbReference type="RefSeq" id="WP_051187924.1">
    <property type="nucleotide sequence ID" value="NZ_QJKF01000001.1"/>
</dbReference>
<accession>A0A318KDV4</accession>
<evidence type="ECO:0000256" key="5">
    <source>
        <dbReference type="ARBA" id="ARBA00023136"/>
    </source>
</evidence>
<comment type="caution">
    <text evidence="8">The sequence shown here is derived from an EMBL/GenBank/DDBJ whole genome shotgun (WGS) entry which is preliminary data.</text>
</comment>
<dbReference type="PANTHER" id="PTHR23501:SF191">
    <property type="entry name" value="VACUOLAR BASIC AMINO ACID TRANSPORTER 4"/>
    <property type="match status" value="1"/>
</dbReference>
<feature type="domain" description="Major facilitator superfamily (MFS) profile" evidence="7">
    <location>
        <begin position="31"/>
        <end position="443"/>
    </location>
</feature>
<keyword evidence="3 6" id="KW-0812">Transmembrane</keyword>
<dbReference type="PANTHER" id="PTHR23501">
    <property type="entry name" value="MAJOR FACILITATOR SUPERFAMILY"/>
    <property type="match status" value="1"/>
</dbReference>
<feature type="transmembrane region" description="Helical" evidence="6">
    <location>
        <begin position="384"/>
        <end position="406"/>
    </location>
</feature>
<name>A0A318KDV4_9NOCA</name>
<dbReference type="AlphaFoldDB" id="A0A318KDV4"/>
<evidence type="ECO:0000256" key="1">
    <source>
        <dbReference type="ARBA" id="ARBA00004429"/>
    </source>
</evidence>
<evidence type="ECO:0000256" key="6">
    <source>
        <dbReference type="SAM" id="Phobius"/>
    </source>
</evidence>
<feature type="transmembrane region" description="Helical" evidence="6">
    <location>
        <begin position="186"/>
        <end position="206"/>
    </location>
</feature>
<dbReference type="InterPro" id="IPR020846">
    <property type="entry name" value="MFS_dom"/>
</dbReference>
<feature type="transmembrane region" description="Helical" evidence="6">
    <location>
        <begin position="319"/>
        <end position="337"/>
    </location>
</feature>
<comment type="subcellular location">
    <subcellularLocation>
        <location evidence="1">Cell inner membrane</location>
        <topology evidence="1">Multi-pass membrane protein</topology>
    </subcellularLocation>
</comment>
<sequence>MAQHFSPPHALTRLWRRQLTHYPPPRQRFGYLMITIVSTVVLYYELYVQGAVATTIIAEFEVSFTQFVMIAVVGNLLGAFAALAAGLADRWGRANLITGGLFVTGSLVLFGLPAARGFGVYAALFVVLCVVEGMILVATPALIRDFSPQLGRASAMGFWTFGPVLGSLLVTNVATNTLHTHPDWQFQFRVCGTVGLIVAVVAALGLRELAPQLRDQLMVSLRDRALIEARAAGRAPARDGHWRQMLTADVLGSAVAISLYLIFYYVAVGFFVVYFATVFGYSEARANALANWYWISTAVALVATGFLSDRLRVRKPFMIVGALASALGIALFAMQATQTHTGYYRFAAVLVLIGVGSGLSYCAWMAGFTETVERHDPAGTATGLAVWGWINRIVVTIALTALTLVLPATSTLADKGHHLAELTSRYQSQLSTLAALTPDTEARLLAAPQDPAVVDAAVRELLARGLAADSTQANARLRRLTEDPVPQADRLFIETNGPAVAQATKDNPGQWQRWWWVCMIAQLAFVPLVFVMAGRWSPKRAREDALRHRARVDRELAALHLESPDLRATAETQGRQHR</sequence>
<feature type="transmembrane region" description="Helical" evidence="6">
    <location>
        <begin position="67"/>
        <end position="87"/>
    </location>
</feature>
<keyword evidence="9" id="KW-1185">Reference proteome</keyword>
<dbReference type="Gene3D" id="1.20.1250.20">
    <property type="entry name" value="MFS general substrate transporter like domains"/>
    <property type="match status" value="2"/>
</dbReference>
<feature type="transmembrane region" description="Helical" evidence="6">
    <location>
        <begin position="155"/>
        <end position="174"/>
    </location>
</feature>
<evidence type="ECO:0000313" key="8">
    <source>
        <dbReference type="EMBL" id="PXX70959.1"/>
    </source>
</evidence>
<dbReference type="InterPro" id="IPR011701">
    <property type="entry name" value="MFS"/>
</dbReference>
<dbReference type="OrthoDB" id="3761592at2"/>
<feature type="transmembrane region" description="Helical" evidence="6">
    <location>
        <begin position="343"/>
        <end position="364"/>
    </location>
</feature>
<evidence type="ECO:0000256" key="2">
    <source>
        <dbReference type="ARBA" id="ARBA00022448"/>
    </source>
</evidence>
<evidence type="ECO:0000256" key="3">
    <source>
        <dbReference type="ARBA" id="ARBA00022692"/>
    </source>
</evidence>
<proteinExistence type="predicted"/>
<feature type="transmembrane region" description="Helical" evidence="6">
    <location>
        <begin position="94"/>
        <end position="112"/>
    </location>
</feature>
<dbReference type="GO" id="GO:0005886">
    <property type="term" value="C:plasma membrane"/>
    <property type="evidence" value="ECO:0007669"/>
    <property type="project" value="UniProtKB-SubCell"/>
</dbReference>
<feature type="transmembrane region" description="Helical" evidence="6">
    <location>
        <begin position="118"/>
        <end position="143"/>
    </location>
</feature>
<keyword evidence="4 6" id="KW-1133">Transmembrane helix</keyword>
<evidence type="ECO:0000259" key="7">
    <source>
        <dbReference type="PROSITE" id="PS50850"/>
    </source>
</evidence>
<feature type="transmembrane region" description="Helical" evidence="6">
    <location>
        <begin position="250"/>
        <end position="276"/>
    </location>
</feature>
<keyword evidence="5 6" id="KW-0472">Membrane</keyword>
<feature type="transmembrane region" description="Helical" evidence="6">
    <location>
        <begin position="288"/>
        <end position="307"/>
    </location>
</feature>
<dbReference type="PROSITE" id="PS50850">
    <property type="entry name" value="MFS"/>
    <property type="match status" value="1"/>
</dbReference>
<evidence type="ECO:0000256" key="4">
    <source>
        <dbReference type="ARBA" id="ARBA00022989"/>
    </source>
</evidence>
<dbReference type="Proteomes" id="UP000247569">
    <property type="component" value="Unassembled WGS sequence"/>
</dbReference>
<dbReference type="CDD" id="cd06174">
    <property type="entry name" value="MFS"/>
    <property type="match status" value="1"/>
</dbReference>
<feature type="transmembrane region" description="Helical" evidence="6">
    <location>
        <begin position="514"/>
        <end position="533"/>
    </location>
</feature>
<dbReference type="InterPro" id="IPR036259">
    <property type="entry name" value="MFS_trans_sf"/>
</dbReference>
<dbReference type="EMBL" id="QJKF01000001">
    <property type="protein sequence ID" value="PXX70959.1"/>
    <property type="molecule type" value="Genomic_DNA"/>
</dbReference>
<dbReference type="GO" id="GO:0022857">
    <property type="term" value="F:transmembrane transporter activity"/>
    <property type="evidence" value="ECO:0007669"/>
    <property type="project" value="InterPro"/>
</dbReference>
<protein>
    <submittedName>
        <fullName evidence="8">Nitrate/nitrite transporter NarK</fullName>
    </submittedName>
</protein>
<gene>
    <name evidence="8" type="ORF">DFR70_101380</name>
</gene>
<dbReference type="SUPFAM" id="SSF103473">
    <property type="entry name" value="MFS general substrate transporter"/>
    <property type="match status" value="1"/>
</dbReference>
<keyword evidence="2" id="KW-0813">Transport</keyword>
<dbReference type="Pfam" id="PF07690">
    <property type="entry name" value="MFS_1"/>
    <property type="match status" value="1"/>
</dbReference>